<evidence type="ECO:0000259" key="13">
    <source>
        <dbReference type="SMART" id="SM00760"/>
    </source>
</evidence>
<keyword evidence="15" id="KW-1185">Reference proteome</keyword>
<proteinExistence type="inferred from homology"/>
<dbReference type="SUPFAM" id="SSF48295">
    <property type="entry name" value="TrpR-like"/>
    <property type="match status" value="1"/>
</dbReference>
<dbReference type="EMBL" id="CP000771">
    <property type="protein sequence ID" value="ABS59874.1"/>
    <property type="molecule type" value="Genomic_DNA"/>
</dbReference>
<feature type="binding site" evidence="8">
    <location>
        <position position="150"/>
    </location>
    <ligand>
        <name>ATP</name>
        <dbReference type="ChEBI" id="CHEBI:30616"/>
    </ligand>
</feature>
<dbReference type="CDD" id="cd06571">
    <property type="entry name" value="Bac_DnaA_C"/>
    <property type="match status" value="1"/>
</dbReference>
<dbReference type="InterPro" id="IPR003593">
    <property type="entry name" value="AAA+_ATPase"/>
</dbReference>
<feature type="region of interest" description="Domain IV, binds dsDNA" evidence="8">
    <location>
        <begin position="320"/>
        <end position="444"/>
    </location>
</feature>
<dbReference type="InterPro" id="IPR020591">
    <property type="entry name" value="Chromosome_initiator_DnaA-like"/>
</dbReference>
<dbReference type="InterPro" id="IPR027417">
    <property type="entry name" value="P-loop_NTPase"/>
</dbReference>
<dbReference type="Pfam" id="PF08299">
    <property type="entry name" value="Bac_DnaA_C"/>
    <property type="match status" value="1"/>
</dbReference>
<evidence type="ECO:0000256" key="2">
    <source>
        <dbReference type="ARBA" id="ARBA00022490"/>
    </source>
</evidence>
<comment type="function">
    <text evidence="8 10">Plays an essential role in the initiation and regulation of chromosomal replication. ATP-DnaA binds to the origin of replication (oriC) to initiate formation of the DNA replication initiation complex once per cell cycle. Binds the DnaA box (a 9 base pair repeat at the origin) and separates the double-stranded (ds)DNA. Forms a right-handed helical filament on oriC DNA; dsDNA binds to the exterior of the filament while single-stranded (ss)DNA is stabiized in the filament's interior. The ATP-DnaA-oriC complex binds and stabilizes one strand of the AT-rich DNA unwinding element (DUE), permitting loading of DNA polymerase. After initiation quickly degrades to an ADP-DnaA complex that is not apt for DNA replication. Binds acidic phospholipids.</text>
</comment>
<dbReference type="InterPro" id="IPR013159">
    <property type="entry name" value="DnaA_C"/>
</dbReference>
<dbReference type="STRING" id="381764.Fnod_0001"/>
<evidence type="ECO:0000256" key="10">
    <source>
        <dbReference type="RuleBase" id="RU000577"/>
    </source>
</evidence>
<evidence type="ECO:0000313" key="15">
    <source>
        <dbReference type="Proteomes" id="UP000002415"/>
    </source>
</evidence>
<reference evidence="14 15" key="1">
    <citation type="submission" date="2007-07" db="EMBL/GenBank/DDBJ databases">
        <title>Complete sequence of Fervidobacterium nodosum Rt17-B1.</title>
        <authorList>
            <consortium name="US DOE Joint Genome Institute"/>
            <person name="Copeland A."/>
            <person name="Lucas S."/>
            <person name="Lapidus A."/>
            <person name="Barry K."/>
            <person name="Glavina del Rio T."/>
            <person name="Dalin E."/>
            <person name="Tice H."/>
            <person name="Pitluck S."/>
            <person name="Saunders E."/>
            <person name="Brettin T."/>
            <person name="Bruce D."/>
            <person name="Detter J.C."/>
            <person name="Han C."/>
            <person name="Schmutz J."/>
            <person name="Larimer F."/>
            <person name="Land M."/>
            <person name="Hauser L."/>
            <person name="Kyrpides N."/>
            <person name="Mikhailova N."/>
            <person name="Nelson K."/>
            <person name="Gogarten J.P."/>
            <person name="Noll K."/>
            <person name="Richardson P."/>
        </authorList>
    </citation>
    <scope>NUCLEOTIDE SEQUENCE [LARGE SCALE GENOMIC DNA]</scope>
    <source>
        <strain evidence="15">ATCC 35602 / DSM 5306 / Rt17-B1</strain>
    </source>
</reference>
<evidence type="ECO:0000256" key="7">
    <source>
        <dbReference type="ARBA" id="ARBA00023125"/>
    </source>
</evidence>
<comment type="subunit">
    <text evidence="8">Oligomerizes as a right-handed, spiral filament on DNA at oriC.</text>
</comment>
<evidence type="ECO:0000256" key="11">
    <source>
        <dbReference type="RuleBase" id="RU004227"/>
    </source>
</evidence>
<comment type="similarity">
    <text evidence="1 8 11">Belongs to the DnaA family.</text>
</comment>
<dbReference type="AlphaFoldDB" id="A7HIZ1"/>
<dbReference type="CDD" id="cd00009">
    <property type="entry name" value="AAA"/>
    <property type="match status" value="1"/>
</dbReference>
<keyword evidence="5 8" id="KW-0067">ATP-binding</keyword>
<evidence type="ECO:0000256" key="6">
    <source>
        <dbReference type="ARBA" id="ARBA00023121"/>
    </source>
</evidence>
<feature type="binding site" evidence="8">
    <location>
        <position position="146"/>
    </location>
    <ligand>
        <name>ATP</name>
        <dbReference type="ChEBI" id="CHEBI:30616"/>
    </ligand>
</feature>
<dbReference type="NCBIfam" id="NF001154">
    <property type="entry name" value="PRK00149.3-3"/>
    <property type="match status" value="1"/>
</dbReference>
<keyword evidence="2 8" id="KW-0963">Cytoplasm</keyword>
<feature type="region of interest" description="Domain III, AAA+ region" evidence="8">
    <location>
        <begin position="103"/>
        <end position="319"/>
    </location>
</feature>
<gene>
    <name evidence="8" type="primary">dnaA</name>
    <name evidence="14" type="ordered locus">Fnod_0001</name>
</gene>
<dbReference type="GO" id="GO:0006270">
    <property type="term" value="P:DNA replication initiation"/>
    <property type="evidence" value="ECO:0007669"/>
    <property type="project" value="UniProtKB-UniRule"/>
</dbReference>
<dbReference type="GO" id="GO:0005886">
    <property type="term" value="C:plasma membrane"/>
    <property type="evidence" value="ECO:0007669"/>
    <property type="project" value="TreeGrafter"/>
</dbReference>
<feature type="domain" description="AAA+ ATPase" evidence="12">
    <location>
        <begin position="135"/>
        <end position="268"/>
    </location>
</feature>
<dbReference type="Proteomes" id="UP000002415">
    <property type="component" value="Chromosome"/>
</dbReference>
<evidence type="ECO:0000256" key="5">
    <source>
        <dbReference type="ARBA" id="ARBA00022840"/>
    </source>
</evidence>
<dbReference type="eggNOG" id="COG0593">
    <property type="taxonomic scope" value="Bacteria"/>
</dbReference>
<feature type="binding site" evidence="8">
    <location>
        <position position="148"/>
    </location>
    <ligand>
        <name>ATP</name>
        <dbReference type="ChEBI" id="CHEBI:30616"/>
    </ligand>
</feature>
<organism evidence="14 15">
    <name type="scientific">Fervidobacterium nodosum (strain ATCC 35602 / DSM 5306 / Rt17-B1)</name>
    <dbReference type="NCBI Taxonomy" id="381764"/>
    <lineage>
        <taxon>Bacteria</taxon>
        <taxon>Thermotogati</taxon>
        <taxon>Thermotogota</taxon>
        <taxon>Thermotogae</taxon>
        <taxon>Thermotogales</taxon>
        <taxon>Fervidobacteriaceae</taxon>
        <taxon>Fervidobacterium</taxon>
    </lineage>
</organism>
<keyword evidence="3 8" id="KW-0235">DNA replication</keyword>
<dbReference type="FunFam" id="3.40.50.300:FF:000668">
    <property type="entry name" value="Chromosomal replication initiator protein DnaA"/>
    <property type="match status" value="1"/>
</dbReference>
<dbReference type="GO" id="GO:0005524">
    <property type="term" value="F:ATP binding"/>
    <property type="evidence" value="ECO:0007669"/>
    <property type="project" value="UniProtKB-UniRule"/>
</dbReference>
<dbReference type="SUPFAM" id="SSF52540">
    <property type="entry name" value="P-loop containing nucleoside triphosphate hydrolases"/>
    <property type="match status" value="1"/>
</dbReference>
<evidence type="ECO:0000256" key="8">
    <source>
        <dbReference type="HAMAP-Rule" id="MF_00377"/>
    </source>
</evidence>
<evidence type="ECO:0000259" key="12">
    <source>
        <dbReference type="SMART" id="SM00382"/>
    </source>
</evidence>
<dbReference type="KEGG" id="fno:Fnod_0001"/>
<protein>
    <recommendedName>
        <fullName evidence="8 9">Chromosomal replication initiator protein DnaA</fullName>
    </recommendedName>
</protein>
<dbReference type="InterPro" id="IPR038454">
    <property type="entry name" value="DnaA_N_sf"/>
</dbReference>
<dbReference type="InterPro" id="IPR013317">
    <property type="entry name" value="DnaA_dom"/>
</dbReference>
<dbReference type="OrthoDB" id="9807019at2"/>
<dbReference type="InterPro" id="IPR010921">
    <property type="entry name" value="Trp_repressor/repl_initiator"/>
</dbReference>
<sequence>MSSRGEKILSLLKERISRQQWESWFIDFTVKSVIENHVIFEVGNMFIKGYIEKKFDKIIRKVLYEVLGPNSTYEIVYAQVQKDEVANNDNGALVRKRPVLITPVSSRYTFSNFVVEEFNQLAYTILLESAKKLGTFNPIFIYSKAGMGKTHLVQAFGNYLLENDPDIRFAYLTSEAFMNELIAKLKAGTVEEFREKYRKKVDVLVIDDIQFLAGKKGVQIELFHTFNTLYEAGKQIIVCSDRSPKELKDFQDRVISRFQMGVVVEIKNPSVEAMYRIAKKIVEDEKADISDDILNYVAKHFKGSIRILKGAIIKLIAYKSMYKDLDVATARLILKDFLTEEEENHEQNDIISIVARYFKLSKEDLLSNKKSKNIVVARHLAMYILSTKFQMSSRKIATLLKKSHPTVLNGIKATENRLENDPEIRQILKLIEDNLAQMVGKALS</sequence>
<evidence type="ECO:0000256" key="1">
    <source>
        <dbReference type="ARBA" id="ARBA00006583"/>
    </source>
</evidence>
<dbReference type="SMART" id="SM00382">
    <property type="entry name" value="AAA"/>
    <property type="match status" value="1"/>
</dbReference>
<dbReference type="InterPro" id="IPR001957">
    <property type="entry name" value="Chromosome_initiator_DnaA"/>
</dbReference>
<dbReference type="NCBIfam" id="TIGR00362">
    <property type="entry name" value="DnaA"/>
    <property type="match status" value="1"/>
</dbReference>
<dbReference type="HAMAP" id="MF_00377">
    <property type="entry name" value="DnaA_bact"/>
    <property type="match status" value="1"/>
</dbReference>
<dbReference type="Gene3D" id="3.30.300.180">
    <property type="match status" value="1"/>
</dbReference>
<evidence type="ECO:0000256" key="3">
    <source>
        <dbReference type="ARBA" id="ARBA00022705"/>
    </source>
</evidence>
<accession>A7HIZ1</accession>
<feature type="region of interest" description="Domain I, interacts with DnaA modulators" evidence="8">
    <location>
        <begin position="1"/>
        <end position="84"/>
    </location>
</feature>
<dbReference type="SMART" id="SM00760">
    <property type="entry name" value="Bac_DnaA_C"/>
    <property type="match status" value="1"/>
</dbReference>
<comment type="caution">
    <text evidence="8">Lacks conserved residue(s) required for the propagation of feature annotation.</text>
</comment>
<evidence type="ECO:0000256" key="4">
    <source>
        <dbReference type="ARBA" id="ARBA00022741"/>
    </source>
</evidence>
<dbReference type="PANTHER" id="PTHR30050">
    <property type="entry name" value="CHROMOSOMAL REPLICATION INITIATOR PROTEIN DNAA"/>
    <property type="match status" value="1"/>
</dbReference>
<dbReference type="GO" id="GO:0006275">
    <property type="term" value="P:regulation of DNA replication"/>
    <property type="evidence" value="ECO:0007669"/>
    <property type="project" value="UniProtKB-UniRule"/>
</dbReference>
<dbReference type="GO" id="GO:0003688">
    <property type="term" value="F:DNA replication origin binding"/>
    <property type="evidence" value="ECO:0007669"/>
    <property type="project" value="UniProtKB-UniRule"/>
</dbReference>
<keyword evidence="7 8" id="KW-0238">DNA-binding</keyword>
<dbReference type="HOGENOM" id="CLU_026910_3_2_0"/>
<dbReference type="GO" id="GO:0008289">
    <property type="term" value="F:lipid binding"/>
    <property type="evidence" value="ECO:0007669"/>
    <property type="project" value="UniProtKB-KW"/>
</dbReference>
<feature type="binding site" evidence="8">
    <location>
        <position position="149"/>
    </location>
    <ligand>
        <name>ATP</name>
        <dbReference type="ChEBI" id="CHEBI:30616"/>
    </ligand>
</feature>
<name>A7HIZ1_FERNB</name>
<comment type="domain">
    <text evidence="8">Domain I is involved in oligomerization and binding regulators, domain II is flexibile and of varying length in different bacteria, domain III forms the AAA+ region, while domain IV binds dsDNA.</text>
</comment>
<comment type="subcellular location">
    <subcellularLocation>
        <location evidence="8">Cytoplasm</location>
    </subcellularLocation>
</comment>
<dbReference type="Gene3D" id="1.10.1750.10">
    <property type="match status" value="1"/>
</dbReference>
<reference evidence="14 15" key="2">
    <citation type="journal article" date="2009" name="Proc. Natl. Acad. Sci. U.S.A.">
        <title>On the chimeric nature, thermophilic origin, and phylogenetic placement of the Thermotogales.</title>
        <authorList>
            <person name="Zhaxybayeva O."/>
            <person name="Swithers K.S."/>
            <person name="Lapierre P."/>
            <person name="Fournier G.P."/>
            <person name="Bickhart D.M."/>
            <person name="DeBoy R.T."/>
            <person name="Nelson K.E."/>
            <person name="Nesbo C.L."/>
            <person name="Doolittle W.F."/>
            <person name="Gogarten J.P."/>
            <person name="Noll K.M."/>
        </authorList>
    </citation>
    <scope>NUCLEOTIDE SEQUENCE [LARGE SCALE GENOMIC DNA]</scope>
    <source>
        <strain evidence="15">ATCC 35602 / DSM 5306 / Rt17-B1</strain>
    </source>
</reference>
<keyword evidence="4 8" id="KW-0547">Nucleotide-binding</keyword>
<evidence type="ECO:0000256" key="9">
    <source>
        <dbReference type="NCBIfam" id="TIGR00362"/>
    </source>
</evidence>
<dbReference type="RefSeq" id="WP_011993197.1">
    <property type="nucleotide sequence ID" value="NC_009718.1"/>
</dbReference>
<dbReference type="InterPro" id="IPR024633">
    <property type="entry name" value="DnaA_N_dom"/>
</dbReference>
<dbReference type="Gene3D" id="1.10.8.60">
    <property type="match status" value="1"/>
</dbReference>
<dbReference type="PRINTS" id="PR00051">
    <property type="entry name" value="DNAA"/>
</dbReference>
<feature type="domain" description="Chromosomal replication initiator DnaA C-terminal" evidence="13">
    <location>
        <begin position="346"/>
        <end position="414"/>
    </location>
</feature>
<dbReference type="Pfam" id="PF11638">
    <property type="entry name" value="DnaA_N"/>
    <property type="match status" value="1"/>
</dbReference>
<keyword evidence="6 8" id="KW-0446">Lipid-binding</keyword>
<dbReference type="Gene3D" id="3.40.50.300">
    <property type="entry name" value="P-loop containing nucleotide triphosphate hydrolases"/>
    <property type="match status" value="1"/>
</dbReference>
<evidence type="ECO:0000313" key="14">
    <source>
        <dbReference type="EMBL" id="ABS59874.1"/>
    </source>
</evidence>
<dbReference type="GO" id="GO:0005737">
    <property type="term" value="C:cytoplasm"/>
    <property type="evidence" value="ECO:0007669"/>
    <property type="project" value="UniProtKB-SubCell"/>
</dbReference>
<dbReference type="Pfam" id="PF00308">
    <property type="entry name" value="Bac_DnaA"/>
    <property type="match status" value="1"/>
</dbReference>
<dbReference type="PANTHER" id="PTHR30050:SF2">
    <property type="entry name" value="CHROMOSOMAL REPLICATION INITIATOR PROTEIN DNAA"/>
    <property type="match status" value="1"/>
</dbReference>